<protein>
    <submittedName>
        <fullName evidence="1">Accessory Sec system protein Asp1</fullName>
    </submittedName>
</protein>
<name>A0ABV8Q1Z1_9MICO</name>
<comment type="caution">
    <text evidence="1">The sequence shown here is derived from an EMBL/GenBank/DDBJ whole genome shotgun (WGS) entry which is preliminary data.</text>
</comment>
<evidence type="ECO:0000313" key="1">
    <source>
        <dbReference type="EMBL" id="MFC4241967.1"/>
    </source>
</evidence>
<gene>
    <name evidence="1" type="primary">asp1</name>
    <name evidence="1" type="ORF">ACFOYW_01165</name>
</gene>
<dbReference type="EMBL" id="JBHSCN010000002">
    <property type="protein sequence ID" value="MFC4241967.1"/>
    <property type="molecule type" value="Genomic_DNA"/>
</dbReference>
<keyword evidence="2" id="KW-1185">Reference proteome</keyword>
<sequence>MIYFIPAWYNRARQWYSTDDVWFESTISTESDDTVTQLRVFQQGSEEARLVVLNYAPSLRRFLHNQNIFDVPYWSFFDAVQGLDDDYTRPLDFLELEWPDDVSFFYNPFIVTAMRGDDVYARIYLAREGTLQSIRYYGDGMPTVQRIFDDRGFLSSVLMHDEGGQPMTQYYLSREGDVVVSEDVQSGRIEVVQPESDRFASQSYQNWEALIAEFLGPQLDRPDSGHDTVVIALSEQHNDVVVRTLGDQTLVLSRSESRPGRASSELLARASVVFTDVGEPNIDSTDDGAQWALLPTLSIYPLEQRSTFGASANESTVYISAFVDDITTEELDFVIATAAPQLVNENTRLLVCTFRSQDLDHLQRVNAVIAGYQHLDLAFLSDENARLAVDIGVAGGPEEKIQLTFVDREAELVSTMAKSRVLIDLGARVNRRLAAAAVDAGVPQINRYEQELCTHPINGYAIGDDSELGTALDYFLSGLEHWNQSLVQCRVLEDLFSPQEILGRWELIREGVAYAGLADRP</sequence>
<dbReference type="Proteomes" id="UP001595900">
    <property type="component" value="Unassembled WGS sequence"/>
</dbReference>
<organism evidence="1 2">
    <name type="scientific">Gryllotalpicola reticulitermitis</name>
    <dbReference type="NCBI Taxonomy" id="1184153"/>
    <lineage>
        <taxon>Bacteria</taxon>
        <taxon>Bacillati</taxon>
        <taxon>Actinomycetota</taxon>
        <taxon>Actinomycetes</taxon>
        <taxon>Micrococcales</taxon>
        <taxon>Microbacteriaceae</taxon>
        <taxon>Gryllotalpicola</taxon>
    </lineage>
</organism>
<dbReference type="NCBIfam" id="TIGR03713">
    <property type="entry name" value="acc_sec_asp1"/>
    <property type="match status" value="1"/>
</dbReference>
<dbReference type="Pfam" id="PF16993">
    <property type="entry name" value="Asp1"/>
    <property type="match status" value="1"/>
</dbReference>
<proteinExistence type="predicted"/>
<reference evidence="2" key="1">
    <citation type="journal article" date="2019" name="Int. J. Syst. Evol. Microbiol.">
        <title>The Global Catalogue of Microorganisms (GCM) 10K type strain sequencing project: providing services to taxonomists for standard genome sequencing and annotation.</title>
        <authorList>
            <consortium name="The Broad Institute Genomics Platform"/>
            <consortium name="The Broad Institute Genome Sequencing Center for Infectious Disease"/>
            <person name="Wu L."/>
            <person name="Ma J."/>
        </authorList>
    </citation>
    <scope>NUCLEOTIDE SEQUENCE [LARGE SCALE GENOMIC DNA]</scope>
    <source>
        <strain evidence="2">CGMCC 1.10363</strain>
    </source>
</reference>
<dbReference type="InterPro" id="IPR022372">
    <property type="entry name" value="Accessory_SS_Asp1"/>
</dbReference>
<evidence type="ECO:0000313" key="2">
    <source>
        <dbReference type="Proteomes" id="UP001595900"/>
    </source>
</evidence>
<dbReference type="RefSeq" id="WP_390226738.1">
    <property type="nucleotide sequence ID" value="NZ_JBHSCN010000002.1"/>
</dbReference>
<accession>A0ABV8Q1Z1</accession>